<feature type="transmembrane region" description="Helical" evidence="7">
    <location>
        <begin position="191"/>
        <end position="214"/>
    </location>
</feature>
<feature type="transmembrane region" description="Helical" evidence="7">
    <location>
        <begin position="220"/>
        <end position="239"/>
    </location>
</feature>
<keyword evidence="3 7" id="KW-0812">Transmembrane</keyword>
<evidence type="ECO:0000259" key="8">
    <source>
        <dbReference type="PROSITE" id="PS50156"/>
    </source>
</evidence>
<gene>
    <name evidence="9" type="ORF">GP473_08915</name>
</gene>
<feature type="transmembrane region" description="Helical" evidence="7">
    <location>
        <begin position="717"/>
        <end position="736"/>
    </location>
</feature>
<feature type="transmembrane region" description="Helical" evidence="7">
    <location>
        <begin position="166"/>
        <end position="184"/>
    </location>
</feature>
<keyword evidence="4 7" id="KW-1133">Transmembrane helix</keyword>
<reference evidence="9 10" key="1">
    <citation type="submission" date="2019-12" db="EMBL/GenBank/DDBJ databases">
        <title>Corynebacterium sp. nov., isolated from feces of the Anser Albifrons in China.</title>
        <authorList>
            <person name="Liu Q."/>
        </authorList>
    </citation>
    <scope>NUCLEOTIDE SEQUENCE [LARGE SCALE GENOMIC DNA]</scope>
    <source>
        <strain evidence="9 10">23H37-10</strain>
    </source>
</reference>
<evidence type="ECO:0000256" key="3">
    <source>
        <dbReference type="ARBA" id="ARBA00022692"/>
    </source>
</evidence>
<feature type="region of interest" description="Disordered" evidence="6">
    <location>
        <begin position="788"/>
        <end position="846"/>
    </location>
</feature>
<feature type="transmembrane region" description="Helical" evidence="7">
    <location>
        <begin position="260"/>
        <end position="287"/>
    </location>
</feature>
<evidence type="ECO:0000256" key="1">
    <source>
        <dbReference type="ARBA" id="ARBA00004651"/>
    </source>
</evidence>
<feature type="compositionally biased region" description="Basic and acidic residues" evidence="6">
    <location>
        <begin position="826"/>
        <end position="835"/>
    </location>
</feature>
<organism evidence="9 10">
    <name type="scientific">Corynebacterium anserum</name>
    <dbReference type="NCBI Taxonomy" id="2684406"/>
    <lineage>
        <taxon>Bacteria</taxon>
        <taxon>Bacillati</taxon>
        <taxon>Actinomycetota</taxon>
        <taxon>Actinomycetes</taxon>
        <taxon>Mycobacteriales</taxon>
        <taxon>Corynebacteriaceae</taxon>
        <taxon>Corynebacterium</taxon>
    </lineage>
</organism>
<dbReference type="PANTHER" id="PTHR33406:SF13">
    <property type="entry name" value="MEMBRANE PROTEIN YDFJ"/>
    <property type="match status" value="1"/>
</dbReference>
<dbReference type="Proteomes" id="UP000515275">
    <property type="component" value="Chromosome"/>
</dbReference>
<dbReference type="KEGG" id="cans:GP473_08915"/>
<evidence type="ECO:0000256" key="5">
    <source>
        <dbReference type="ARBA" id="ARBA00023136"/>
    </source>
</evidence>
<comment type="subcellular location">
    <subcellularLocation>
        <location evidence="1">Cell membrane</location>
        <topology evidence="1">Multi-pass membrane protein</topology>
    </subcellularLocation>
</comment>
<feature type="transmembrane region" description="Helical" evidence="7">
    <location>
        <begin position="384"/>
        <end position="402"/>
    </location>
</feature>
<feature type="transmembrane region" description="Helical" evidence="7">
    <location>
        <begin position="561"/>
        <end position="580"/>
    </location>
</feature>
<dbReference type="GO" id="GO:0005886">
    <property type="term" value="C:plasma membrane"/>
    <property type="evidence" value="ECO:0007669"/>
    <property type="project" value="UniProtKB-SubCell"/>
</dbReference>
<dbReference type="InterPro" id="IPR050545">
    <property type="entry name" value="Mycobact_MmpL"/>
</dbReference>
<feature type="transmembrane region" description="Helical" evidence="7">
    <location>
        <begin position="685"/>
        <end position="711"/>
    </location>
</feature>
<feature type="compositionally biased region" description="Basic and acidic residues" evidence="6">
    <location>
        <begin position="788"/>
        <end position="803"/>
    </location>
</feature>
<evidence type="ECO:0000313" key="9">
    <source>
        <dbReference type="EMBL" id="QNH97055.1"/>
    </source>
</evidence>
<evidence type="ECO:0000256" key="2">
    <source>
        <dbReference type="ARBA" id="ARBA00022475"/>
    </source>
</evidence>
<name>A0A7G7YRD5_9CORY</name>
<feature type="region of interest" description="Disordered" evidence="6">
    <location>
        <begin position="944"/>
        <end position="969"/>
    </location>
</feature>
<dbReference type="PROSITE" id="PS50156">
    <property type="entry name" value="SSD"/>
    <property type="match status" value="1"/>
</dbReference>
<feature type="domain" description="SSD" evidence="8">
    <location>
        <begin position="202"/>
        <end position="319"/>
    </location>
</feature>
<feature type="transmembrane region" description="Helical" evidence="7">
    <location>
        <begin position="587"/>
        <end position="608"/>
    </location>
</feature>
<dbReference type="SUPFAM" id="SSF82866">
    <property type="entry name" value="Multidrug efflux transporter AcrB transmembrane domain"/>
    <property type="match status" value="2"/>
</dbReference>
<feature type="compositionally biased region" description="Basic and acidic residues" evidence="6">
    <location>
        <begin position="944"/>
        <end position="958"/>
    </location>
</feature>
<evidence type="ECO:0000256" key="4">
    <source>
        <dbReference type="ARBA" id="ARBA00022989"/>
    </source>
</evidence>
<feature type="transmembrane region" description="Helical" evidence="7">
    <location>
        <begin position="293"/>
        <end position="317"/>
    </location>
</feature>
<dbReference type="InterPro" id="IPR000731">
    <property type="entry name" value="SSD"/>
</dbReference>
<evidence type="ECO:0000256" key="7">
    <source>
        <dbReference type="SAM" id="Phobius"/>
    </source>
</evidence>
<dbReference type="Pfam" id="PF03176">
    <property type="entry name" value="MMPL"/>
    <property type="match status" value="3"/>
</dbReference>
<proteinExistence type="predicted"/>
<feature type="compositionally biased region" description="Basic residues" evidence="6">
    <location>
        <begin position="804"/>
        <end position="825"/>
    </location>
</feature>
<dbReference type="AlphaFoldDB" id="A0A7G7YRD5"/>
<keyword evidence="2" id="KW-1003">Cell membrane</keyword>
<accession>A0A7G7YRD5</accession>
<feature type="transmembrane region" description="Helical" evidence="7">
    <location>
        <begin position="628"/>
        <end position="649"/>
    </location>
</feature>
<dbReference type="Gene3D" id="1.20.1640.10">
    <property type="entry name" value="Multidrug efflux transporter AcrB transmembrane domain"/>
    <property type="match status" value="2"/>
</dbReference>
<dbReference type="PANTHER" id="PTHR33406">
    <property type="entry name" value="MEMBRANE PROTEIN MJ1562-RELATED"/>
    <property type="match status" value="1"/>
</dbReference>
<keyword evidence="10" id="KW-1185">Reference proteome</keyword>
<sequence>MREVPSSHATKLMLEKFPGTKHPIDTAGVNVVFEAPEGQRLDQPEYMAAMDQTVEAIKNNVKDLGNTERLMNPIALNDNLHKKIITQLTSKGIPESTAKEDADNLRMVSQDGRYGTMYFEYDVPIPADVTKEDRQAVVDALQISRDAGLKAEAGGPGFGEPVAVEPFSEVAGIVVGLLILLWVFRSWVASFFPLVTAVVGVSIGTLLTLGGTAFAQLNTITPTLGMMIGLAVGIDYALFIMSRFRDELKEGRSREDAIGLATGTAGSAVVFAGLTVIIALVALRLAGIPFLAYMGYAAAATVGVSVLVAISFLPAMLGWARNKVFKREVEWGHRIQDARAHQRQIRGGIDGNRDSVRFWKSNSQHGPKESLGTKWVKLIHKAPGLAIIVVFLLLGALTLPAMKLELALPSDKTGNVDTTQRKAAEMLEEGFGAGRNSPFLAVVNADNVNENSPALEMFVRSQADVPRHEAAMRASFLYTVQQMSANIEVKHAQLLAMSPDGTTAQIVITPIGGPTEKRTVDLIKGLREQQREIQAETGVDMGITGFTAIQQDVTDQLSEAMPIYLGLVVGLALLLLMMVFRSLMVPLIAATGFLLSVGAAFGVTVLVWQEGLWNIWPSPGPLISFMPIFLIGVTFGLAMDYQVFIVSRMRERFASQKRKIKKMNDPNQEPFMAPNSSYTLTEDSVIGGFGMGASVVTAAALIMIGVFISFVFQPLPFIRIFGFALGAGVLFDAFLIRMTLVPALMMIAGRSTWYMPRWLDKVLPTVDVEGEALEKAYEAGEIGDVAKHREGSQVSEMHDETAVRGKRRRRRKKRGLLKSRRRARQRSSEEVREDVADTNDATSAGTTARLASAAGAGAGGSTLTSGNPYEQRVFDTWSDADDDRGYRHVGHDDFADDGDRGHRHVEHADFAGVDNRGYRPAEHNDFEDSGHGEIQRDSDSAYGFEHRHGSEFDGEHANSRTTADYDDDYVPRHAKAEDYDDSDFEGEAAFDFYSGQTQTFEIPRRDNHRQ</sequence>
<evidence type="ECO:0000256" key="6">
    <source>
        <dbReference type="SAM" id="MobiDB-lite"/>
    </source>
</evidence>
<keyword evidence="5 7" id="KW-0472">Membrane</keyword>
<protein>
    <submittedName>
        <fullName evidence="9">MMPL family transporter</fullName>
    </submittedName>
</protein>
<evidence type="ECO:0000313" key="10">
    <source>
        <dbReference type="Proteomes" id="UP000515275"/>
    </source>
</evidence>
<dbReference type="InterPro" id="IPR004869">
    <property type="entry name" value="MMPL_dom"/>
</dbReference>
<dbReference type="EMBL" id="CP046883">
    <property type="protein sequence ID" value="QNH97055.1"/>
    <property type="molecule type" value="Genomic_DNA"/>
</dbReference>